<feature type="transmembrane region" description="Helical" evidence="3">
    <location>
        <begin position="57"/>
        <end position="84"/>
    </location>
</feature>
<keyword evidence="3" id="KW-1133">Transmembrane helix</keyword>
<reference evidence="6" key="1">
    <citation type="submission" date="2025-08" db="UniProtKB">
        <authorList>
            <consortium name="RefSeq"/>
        </authorList>
    </citation>
    <scope>IDENTIFICATION</scope>
</reference>
<dbReference type="InterPro" id="IPR011701">
    <property type="entry name" value="MFS"/>
</dbReference>
<feature type="transmembrane region" description="Helical" evidence="3">
    <location>
        <begin position="415"/>
        <end position="438"/>
    </location>
</feature>
<proteinExistence type="predicted"/>
<organism evidence="5 6">
    <name type="scientific">Acanthaster planci</name>
    <name type="common">Crown-of-thorns starfish</name>
    <dbReference type="NCBI Taxonomy" id="133434"/>
    <lineage>
        <taxon>Eukaryota</taxon>
        <taxon>Metazoa</taxon>
        <taxon>Echinodermata</taxon>
        <taxon>Eleutherozoa</taxon>
        <taxon>Asterozoa</taxon>
        <taxon>Asteroidea</taxon>
        <taxon>Valvatacea</taxon>
        <taxon>Valvatida</taxon>
        <taxon>Acanthasteridae</taxon>
        <taxon>Acanthaster</taxon>
    </lineage>
</organism>
<feature type="region of interest" description="Disordered" evidence="2">
    <location>
        <begin position="243"/>
        <end position="262"/>
    </location>
</feature>
<dbReference type="PANTHER" id="PTHR11360">
    <property type="entry name" value="MONOCARBOXYLATE TRANSPORTER"/>
    <property type="match status" value="1"/>
</dbReference>
<dbReference type="InterPro" id="IPR050327">
    <property type="entry name" value="Proton-linked_MCT"/>
</dbReference>
<dbReference type="InterPro" id="IPR036259">
    <property type="entry name" value="MFS_trans_sf"/>
</dbReference>
<evidence type="ECO:0000313" key="6">
    <source>
        <dbReference type="RefSeq" id="XP_022102626.1"/>
    </source>
</evidence>
<accession>A0A8B7ZH97</accession>
<dbReference type="PANTHER" id="PTHR11360:SF303">
    <property type="entry name" value="MAJOR FACILITATOR SUPERFAMILY (MFS) PROFILE DOMAIN-CONTAINING PROTEIN"/>
    <property type="match status" value="1"/>
</dbReference>
<sequence length="472" mass="51679">MIYVRGAGQYRAPEVPSDLLRSCNTISWDDDIVKIASSNTLRLQVVDEMGGSNRSTLGVLATIAVFLQFFLQAMIIKTLGILLVDMREEFEAATWEMGTIFEFVECVNDFLAPIAGALGMTFGARPTVMISGIMITAGFMVASRASNVLQIALYLNIFVGIGYAFPHVLARANLAQHYDDRQFSLASGIGKTGSAFSLLVLPPLVQLCLDEYGWRGALLVVSAMAANFIVCGALMIPKSRQKEDGQEYQPLPGSRTSQKRSKQGMLAQLKATCVNITRRFDPILMRENKFWVILLFYVLGRIGKSAWIIYFVPHAVEKGFSMQTATTMATVAGLGYIMGITIASLAMFKEKVTSSVAFLLSLALFGISFIIDPWMNSVWLVSANAVLLMMGNASMWAASDVIMKEVLGAEKMANAYGWIGLFSGMCRPIAGFLPGWIFDQTGSYNLAFVIIGIIEMTALLPFIVRRRLDVGG</sequence>
<feature type="transmembrane region" description="Helical" evidence="3">
    <location>
        <begin position="128"/>
        <end position="145"/>
    </location>
</feature>
<feature type="transmembrane region" description="Helical" evidence="3">
    <location>
        <begin position="324"/>
        <end position="345"/>
    </location>
</feature>
<dbReference type="GO" id="GO:0008028">
    <property type="term" value="F:monocarboxylic acid transmembrane transporter activity"/>
    <property type="evidence" value="ECO:0007669"/>
    <property type="project" value="TreeGrafter"/>
</dbReference>
<evidence type="ECO:0000313" key="5">
    <source>
        <dbReference type="Proteomes" id="UP000694845"/>
    </source>
</evidence>
<feature type="transmembrane region" description="Helical" evidence="3">
    <location>
        <begin position="290"/>
        <end position="312"/>
    </location>
</feature>
<protein>
    <submittedName>
        <fullName evidence="6">Monocarboxylate transporter 12-like isoform X1</fullName>
    </submittedName>
</protein>
<dbReference type="InterPro" id="IPR020846">
    <property type="entry name" value="MFS_dom"/>
</dbReference>
<dbReference type="KEGG" id="aplc:110985714"/>
<dbReference type="Pfam" id="PF07690">
    <property type="entry name" value="MFS_1"/>
    <property type="match status" value="1"/>
</dbReference>
<feature type="transmembrane region" description="Helical" evidence="3">
    <location>
        <begin position="377"/>
        <end position="403"/>
    </location>
</feature>
<name>A0A8B7ZH97_ACAPL</name>
<dbReference type="SUPFAM" id="SSF103473">
    <property type="entry name" value="MFS general substrate transporter"/>
    <property type="match status" value="1"/>
</dbReference>
<keyword evidence="5" id="KW-1185">Reference proteome</keyword>
<dbReference type="AlphaFoldDB" id="A0A8B7ZH97"/>
<evidence type="ECO:0000256" key="1">
    <source>
        <dbReference type="ARBA" id="ARBA00004141"/>
    </source>
</evidence>
<evidence type="ECO:0000256" key="2">
    <source>
        <dbReference type="SAM" id="MobiDB-lite"/>
    </source>
</evidence>
<dbReference type="PROSITE" id="PS50850">
    <property type="entry name" value="MFS"/>
    <property type="match status" value="1"/>
</dbReference>
<keyword evidence="3" id="KW-0812">Transmembrane</keyword>
<dbReference type="OrthoDB" id="6499973at2759"/>
<dbReference type="Proteomes" id="UP000694845">
    <property type="component" value="Unplaced"/>
</dbReference>
<dbReference type="RefSeq" id="XP_022102626.1">
    <property type="nucleotide sequence ID" value="XM_022246934.1"/>
</dbReference>
<dbReference type="Gene3D" id="1.20.1250.20">
    <property type="entry name" value="MFS general substrate transporter like domains"/>
    <property type="match status" value="1"/>
</dbReference>
<comment type="subcellular location">
    <subcellularLocation>
        <location evidence="1">Membrane</location>
        <topology evidence="1">Multi-pass membrane protein</topology>
    </subcellularLocation>
</comment>
<feature type="transmembrane region" description="Helical" evidence="3">
    <location>
        <begin position="151"/>
        <end position="170"/>
    </location>
</feature>
<dbReference type="GeneID" id="110985714"/>
<dbReference type="GO" id="GO:0016020">
    <property type="term" value="C:membrane"/>
    <property type="evidence" value="ECO:0007669"/>
    <property type="project" value="UniProtKB-SubCell"/>
</dbReference>
<gene>
    <name evidence="6" type="primary">LOC110985714</name>
</gene>
<feature type="transmembrane region" description="Helical" evidence="3">
    <location>
        <begin position="352"/>
        <end position="371"/>
    </location>
</feature>
<evidence type="ECO:0000256" key="3">
    <source>
        <dbReference type="SAM" id="Phobius"/>
    </source>
</evidence>
<evidence type="ECO:0000259" key="4">
    <source>
        <dbReference type="PROSITE" id="PS50850"/>
    </source>
</evidence>
<feature type="domain" description="Major facilitator superfamily (MFS) profile" evidence="4">
    <location>
        <begin position="57"/>
        <end position="469"/>
    </location>
</feature>
<feature type="transmembrane region" description="Helical" evidence="3">
    <location>
        <begin position="444"/>
        <end position="464"/>
    </location>
</feature>
<feature type="transmembrane region" description="Helical" evidence="3">
    <location>
        <begin position="217"/>
        <end position="236"/>
    </location>
</feature>
<keyword evidence="3" id="KW-0472">Membrane</keyword>